<proteinExistence type="predicted"/>
<dbReference type="STRING" id="1193713.GCA_001636315_04473"/>
<keyword evidence="2" id="KW-1185">Reference proteome</keyword>
<protein>
    <submittedName>
        <fullName evidence="1">Uncharacterized protein</fullName>
    </submittedName>
</protein>
<accession>A0A3T0HWU6</accession>
<reference evidence="1 2" key="1">
    <citation type="submission" date="2017-07" db="EMBL/GenBank/DDBJ databases">
        <title>The complete genome sequence of Bacillus mesonae strain H20-5, an efficient strain improving plant abiotic stress resistance.</title>
        <authorList>
            <person name="Kim S.Y."/>
            <person name="Song H."/>
            <person name="Sang M.K."/>
            <person name="Weon H.-Y."/>
            <person name="Song J."/>
        </authorList>
    </citation>
    <scope>NUCLEOTIDE SEQUENCE [LARGE SCALE GENOMIC DNA]</scope>
    <source>
        <strain evidence="1 2">H20-5</strain>
    </source>
</reference>
<dbReference type="Proteomes" id="UP000282892">
    <property type="component" value="Chromosome"/>
</dbReference>
<dbReference type="AlphaFoldDB" id="A0A3T0HWU6"/>
<evidence type="ECO:0000313" key="1">
    <source>
        <dbReference type="EMBL" id="AZU61614.1"/>
    </source>
</evidence>
<sequence>MKIVLKQLNVEKVSHSSGLFSGENLQMDWKSYKKINEGFGTMQGSRNVSTNNQHIVKKVDFEGRKVTKDES</sequence>
<dbReference type="RefSeq" id="WP_066396576.1">
    <property type="nucleotide sequence ID" value="NZ_CP022572.1"/>
</dbReference>
<evidence type="ECO:0000313" key="2">
    <source>
        <dbReference type="Proteomes" id="UP000282892"/>
    </source>
</evidence>
<dbReference type="EMBL" id="CP022572">
    <property type="protein sequence ID" value="AZU61614.1"/>
    <property type="molecule type" value="Genomic_DNA"/>
</dbReference>
<organism evidence="1 2">
    <name type="scientific">Neobacillus mesonae</name>
    <dbReference type="NCBI Taxonomy" id="1193713"/>
    <lineage>
        <taxon>Bacteria</taxon>
        <taxon>Bacillati</taxon>
        <taxon>Bacillota</taxon>
        <taxon>Bacilli</taxon>
        <taxon>Bacillales</taxon>
        <taxon>Bacillaceae</taxon>
        <taxon>Neobacillus</taxon>
    </lineage>
</organism>
<dbReference type="KEGG" id="nmk:CHR53_10190"/>
<gene>
    <name evidence="1" type="ORF">CHR53_10190</name>
</gene>
<dbReference type="OrthoDB" id="2666601at2"/>
<name>A0A3T0HWU6_9BACI</name>